<sequence length="378" mass="39594">MVAKALNNKRSLLVCGLLLAAGIAVATVAEPPKAGLAEADQRPALASAQGQHAAVLDVAAAGKRLVAVGERGLIMLSDDQGQSWKQAQVPVSVSLTSVSFVDDQFGWAAGHYGMVLATRDGGQHWEVQLDGSRAARLVLDDVRSRADGSSDQRLLRAVGNAQRLVEDGPDKPFLDIYFSDRQNGLVVGAYGLIFATTDGGISWKPLNSQIDNPGERHLYSIASADHQLWLAGEEGLLFRADQQQPLQFERLSTPYDGSFFTVSAAAGRVVVAGLRGNAFESTDNGTNWETLSVPSEASIIASEVGSQGELLLVNQAGQLLSANAGQYDLQNLGNQPVMAPSSMVRLADGGLLLGSLQGLSRINSAALKGAATASAAGH</sequence>
<name>A0A9X3EGT5_9GAMM</name>
<dbReference type="Proteomes" id="UP001150830">
    <property type="component" value="Unassembled WGS sequence"/>
</dbReference>
<keyword evidence="3" id="KW-0732">Signal</keyword>
<keyword evidence="1" id="KW-0602">Photosynthesis</keyword>
<dbReference type="EMBL" id="JAPNOA010000059">
    <property type="protein sequence ID" value="MCY0967287.1"/>
    <property type="molecule type" value="Genomic_DNA"/>
</dbReference>
<evidence type="ECO:0000256" key="1">
    <source>
        <dbReference type="ARBA" id="ARBA00022531"/>
    </source>
</evidence>
<dbReference type="InterPro" id="IPR015943">
    <property type="entry name" value="WD40/YVTN_repeat-like_dom_sf"/>
</dbReference>
<feature type="chain" id="PRO_5040848863" evidence="3">
    <location>
        <begin position="27"/>
        <end position="378"/>
    </location>
</feature>
<dbReference type="Gene3D" id="2.130.10.10">
    <property type="entry name" value="YVTN repeat-like/Quinoprotein amine dehydrogenase"/>
    <property type="match status" value="1"/>
</dbReference>
<evidence type="ECO:0000313" key="5">
    <source>
        <dbReference type="EMBL" id="MCY0967287.1"/>
    </source>
</evidence>
<dbReference type="InterPro" id="IPR028203">
    <property type="entry name" value="PSII_CF48-like_dom"/>
</dbReference>
<dbReference type="GO" id="GO:0015979">
    <property type="term" value="P:photosynthesis"/>
    <property type="evidence" value="ECO:0007669"/>
    <property type="project" value="UniProtKB-KW"/>
</dbReference>
<dbReference type="RefSeq" id="WP_283175489.1">
    <property type="nucleotide sequence ID" value="NZ_JAPNOA010000059.1"/>
</dbReference>
<keyword evidence="2" id="KW-0604">Photosystem II</keyword>
<protein>
    <submittedName>
        <fullName evidence="5">YCF48-related protein</fullName>
    </submittedName>
</protein>
<organism evidence="5 6">
    <name type="scientific">Parathalassolituus penaei</name>
    <dbReference type="NCBI Taxonomy" id="2997323"/>
    <lineage>
        <taxon>Bacteria</taxon>
        <taxon>Pseudomonadati</taxon>
        <taxon>Pseudomonadota</taxon>
        <taxon>Gammaproteobacteria</taxon>
        <taxon>Oceanospirillales</taxon>
        <taxon>Oceanospirillaceae</taxon>
        <taxon>Parathalassolituus</taxon>
    </lineage>
</organism>
<keyword evidence="6" id="KW-1185">Reference proteome</keyword>
<feature type="domain" description="Photosynthesis system II assembly factor Ycf48/Hcf136-like" evidence="4">
    <location>
        <begin position="170"/>
        <end position="320"/>
    </location>
</feature>
<dbReference type="SUPFAM" id="SSF110296">
    <property type="entry name" value="Oligoxyloglucan reducing end-specific cellobiohydrolase"/>
    <property type="match status" value="1"/>
</dbReference>
<dbReference type="GO" id="GO:0009523">
    <property type="term" value="C:photosystem II"/>
    <property type="evidence" value="ECO:0007669"/>
    <property type="project" value="UniProtKB-KW"/>
</dbReference>
<feature type="signal peptide" evidence="3">
    <location>
        <begin position="1"/>
        <end position="26"/>
    </location>
</feature>
<evidence type="ECO:0000256" key="2">
    <source>
        <dbReference type="ARBA" id="ARBA00023276"/>
    </source>
</evidence>
<dbReference type="PANTHER" id="PTHR47199:SF2">
    <property type="entry name" value="PHOTOSYSTEM II STABILITY_ASSEMBLY FACTOR HCF136, CHLOROPLASTIC"/>
    <property type="match status" value="1"/>
</dbReference>
<proteinExistence type="predicted"/>
<comment type="caution">
    <text evidence="5">The sequence shown here is derived from an EMBL/GenBank/DDBJ whole genome shotgun (WGS) entry which is preliminary data.</text>
</comment>
<dbReference type="AlphaFoldDB" id="A0A9X3EGT5"/>
<feature type="domain" description="Photosynthesis system II assembly factor Ycf48/Hcf136-like" evidence="4">
    <location>
        <begin position="81"/>
        <end position="128"/>
    </location>
</feature>
<accession>A0A9X3EGT5</accession>
<gene>
    <name evidence="5" type="ORF">OUO13_19075</name>
</gene>
<reference evidence="5" key="1">
    <citation type="submission" date="2022-11" db="EMBL/GenBank/DDBJ databases">
        <title>Parathalassolutuus dongxingensis gen. nov., sp. nov., a novel member of family Oceanospirillaceae isolated from a coastal shrimp pond in Guangxi, China.</title>
        <authorList>
            <person name="Chen H."/>
        </authorList>
    </citation>
    <scope>NUCLEOTIDE SEQUENCE</scope>
    <source>
        <strain evidence="5">G-43</strain>
    </source>
</reference>
<dbReference type="PANTHER" id="PTHR47199">
    <property type="entry name" value="PHOTOSYSTEM II STABILITY/ASSEMBLY FACTOR HCF136, CHLOROPLASTIC"/>
    <property type="match status" value="1"/>
</dbReference>
<dbReference type="Pfam" id="PF14870">
    <property type="entry name" value="PSII_BNR"/>
    <property type="match status" value="2"/>
</dbReference>
<evidence type="ECO:0000259" key="4">
    <source>
        <dbReference type="Pfam" id="PF14870"/>
    </source>
</evidence>
<evidence type="ECO:0000256" key="3">
    <source>
        <dbReference type="SAM" id="SignalP"/>
    </source>
</evidence>
<evidence type="ECO:0000313" key="6">
    <source>
        <dbReference type="Proteomes" id="UP001150830"/>
    </source>
</evidence>